<keyword evidence="1" id="KW-1133">Transmembrane helix</keyword>
<dbReference type="AlphaFoldDB" id="A0A1H3F1U6"/>
<reference evidence="2 3" key="1">
    <citation type="submission" date="2016-10" db="EMBL/GenBank/DDBJ databases">
        <authorList>
            <person name="de Groot N.N."/>
        </authorList>
    </citation>
    <scope>NUCLEOTIDE SEQUENCE [LARGE SCALE GENOMIC DNA]</scope>
    <source>
        <strain evidence="2 3">DSM 23310</strain>
    </source>
</reference>
<evidence type="ECO:0000313" key="2">
    <source>
        <dbReference type="EMBL" id="SDX84189.1"/>
    </source>
</evidence>
<evidence type="ECO:0008006" key="4">
    <source>
        <dbReference type="Google" id="ProtNLM"/>
    </source>
</evidence>
<dbReference type="RefSeq" id="WP_093755132.1">
    <property type="nucleotide sequence ID" value="NZ_FNNG01000025.1"/>
</dbReference>
<proteinExistence type="predicted"/>
<feature type="transmembrane region" description="Helical" evidence="1">
    <location>
        <begin position="7"/>
        <end position="28"/>
    </location>
</feature>
<organism evidence="2 3">
    <name type="scientific">Tepidimicrobium xylanilyticum</name>
    <dbReference type="NCBI Taxonomy" id="1123352"/>
    <lineage>
        <taxon>Bacteria</taxon>
        <taxon>Bacillati</taxon>
        <taxon>Bacillota</taxon>
        <taxon>Tissierellia</taxon>
        <taxon>Tissierellales</taxon>
        <taxon>Tepidimicrobiaceae</taxon>
        <taxon>Tepidimicrobium</taxon>
    </lineage>
</organism>
<evidence type="ECO:0000256" key="1">
    <source>
        <dbReference type="SAM" id="Phobius"/>
    </source>
</evidence>
<accession>A0A1H3F1U6</accession>
<keyword evidence="3" id="KW-1185">Reference proteome</keyword>
<gene>
    <name evidence="2" type="ORF">SAMN05660923_03031</name>
</gene>
<dbReference type="OrthoDB" id="1957921at2"/>
<keyword evidence="1" id="KW-0472">Membrane</keyword>
<dbReference type="EMBL" id="FNNG01000025">
    <property type="protein sequence ID" value="SDX84189.1"/>
    <property type="molecule type" value="Genomic_DNA"/>
</dbReference>
<sequence length="227" mass="25384">MRILRKAIGVIFGLISLFFILAIFVNEIDFGSDYGLVLIFLSIAALFGYLSYRSFSKNKRSHKEIDPMQEILENTSLTEETLEELKNGTLPVVYTDKLILQPDEVCHYYTNATRLITKNRVIGYSGGSGGASFRIAKGVTLRTGSYKGTPIRGDVTEESPGQLFITNKRLIFVAPKNNFQTSLDKITAIELYRDGISLQDNKSNYAMLLVAPEYPYTIIKSLAEQAS</sequence>
<evidence type="ECO:0000313" key="3">
    <source>
        <dbReference type="Proteomes" id="UP000198828"/>
    </source>
</evidence>
<name>A0A1H3F1U6_9FIRM</name>
<feature type="transmembrane region" description="Helical" evidence="1">
    <location>
        <begin position="34"/>
        <end position="52"/>
    </location>
</feature>
<keyword evidence="1" id="KW-0812">Transmembrane</keyword>
<protein>
    <recommendedName>
        <fullName evidence="4">GRAM domain-containing protein</fullName>
    </recommendedName>
</protein>
<dbReference type="Proteomes" id="UP000198828">
    <property type="component" value="Unassembled WGS sequence"/>
</dbReference>